<sequence length="158" mass="17657">MIIEHILTPERTACNVATSSKKRTFEFIADRLGQSQPASPCINADNLLEHLNARERLGSTGIGKGIAIPHCRCSDITETIGLLIKLKKPVDFDAPDDQPVDILFVMVVPQDANDQHLQILSSLAELFHQAEFRNQLRKAQTNDELYMAAVNYEKSTQK</sequence>
<dbReference type="SUPFAM" id="SSF55804">
    <property type="entry name" value="Phoshotransferase/anion transport protein"/>
    <property type="match status" value="1"/>
</dbReference>
<dbReference type="GO" id="GO:0030295">
    <property type="term" value="F:protein kinase activator activity"/>
    <property type="evidence" value="ECO:0007669"/>
    <property type="project" value="TreeGrafter"/>
</dbReference>
<organism evidence="2 3">
    <name type="scientific">BD1-7 clade bacterium</name>
    <dbReference type="NCBI Taxonomy" id="2029982"/>
    <lineage>
        <taxon>Bacteria</taxon>
        <taxon>Pseudomonadati</taxon>
        <taxon>Pseudomonadota</taxon>
        <taxon>Gammaproteobacteria</taxon>
        <taxon>Cellvibrionales</taxon>
        <taxon>Spongiibacteraceae</taxon>
        <taxon>BD1-7 clade</taxon>
    </lineage>
</organism>
<dbReference type="InterPro" id="IPR016152">
    <property type="entry name" value="PTrfase/Anion_transptr"/>
</dbReference>
<evidence type="ECO:0000313" key="3">
    <source>
        <dbReference type="Proteomes" id="UP000434580"/>
    </source>
</evidence>
<feature type="domain" description="PTS EIIA type-2" evidence="1">
    <location>
        <begin position="5"/>
        <end position="152"/>
    </location>
</feature>
<dbReference type="PANTHER" id="PTHR47738:SF1">
    <property type="entry name" value="NITROGEN REGULATORY PROTEIN"/>
    <property type="match status" value="1"/>
</dbReference>
<dbReference type="EMBL" id="CACSII010000001">
    <property type="protein sequence ID" value="CAA0079168.1"/>
    <property type="molecule type" value="Genomic_DNA"/>
</dbReference>
<name>A0A5S9MT77_9GAMM</name>
<dbReference type="PROSITE" id="PS51094">
    <property type="entry name" value="PTS_EIIA_TYPE_2"/>
    <property type="match status" value="1"/>
</dbReference>
<dbReference type="InterPro" id="IPR051541">
    <property type="entry name" value="PTS_SugarTrans_NitroReg"/>
</dbReference>
<dbReference type="Gene3D" id="3.40.930.10">
    <property type="entry name" value="Mannitol-specific EII, Chain A"/>
    <property type="match status" value="1"/>
</dbReference>
<gene>
    <name evidence="2" type="primary">ptsN</name>
    <name evidence="2" type="ORF">DPBNPPHM_00113</name>
</gene>
<evidence type="ECO:0000259" key="1">
    <source>
        <dbReference type="PROSITE" id="PS51094"/>
    </source>
</evidence>
<proteinExistence type="predicted"/>
<dbReference type="PANTHER" id="PTHR47738">
    <property type="entry name" value="PTS SYSTEM FRUCTOSE-LIKE EIIA COMPONENT-RELATED"/>
    <property type="match status" value="1"/>
</dbReference>
<evidence type="ECO:0000313" key="2">
    <source>
        <dbReference type="EMBL" id="CAA0079168.1"/>
    </source>
</evidence>
<dbReference type="OrthoDB" id="95460at2"/>
<dbReference type="AlphaFoldDB" id="A0A5S9MT77"/>
<dbReference type="InterPro" id="IPR002178">
    <property type="entry name" value="PTS_EIIA_type-2_dom"/>
</dbReference>
<reference evidence="2 3" key="1">
    <citation type="submission" date="2019-11" db="EMBL/GenBank/DDBJ databases">
        <authorList>
            <person name="Holert J."/>
        </authorList>
    </citation>
    <scope>NUCLEOTIDE SEQUENCE [LARGE SCALE GENOMIC DNA]</scope>
    <source>
        <strain evidence="2">BC5_2</strain>
    </source>
</reference>
<dbReference type="Proteomes" id="UP000434580">
    <property type="component" value="Unassembled WGS sequence"/>
</dbReference>
<dbReference type="Pfam" id="PF00359">
    <property type="entry name" value="PTS_EIIA_2"/>
    <property type="match status" value="1"/>
</dbReference>
<protein>
    <submittedName>
        <fullName evidence="2">Nitrogen regulatory protein</fullName>
    </submittedName>
</protein>
<accession>A0A5S9MT77</accession>
<dbReference type="CDD" id="cd00211">
    <property type="entry name" value="PTS_IIA_fru"/>
    <property type="match status" value="1"/>
</dbReference>